<dbReference type="EC" id="3.5.1.68" evidence="1"/>
<evidence type="ECO:0000313" key="2">
    <source>
        <dbReference type="Proteomes" id="UP000622707"/>
    </source>
</evidence>
<dbReference type="NCBIfam" id="TIGR02017">
    <property type="entry name" value="hutG_amidohyd"/>
    <property type="match status" value="1"/>
</dbReference>
<dbReference type="Pfam" id="PF05013">
    <property type="entry name" value="FGase"/>
    <property type="match status" value="1"/>
</dbReference>
<dbReference type="Gene3D" id="3.40.630.40">
    <property type="entry name" value="Zn-dependent exopeptidases"/>
    <property type="match status" value="1"/>
</dbReference>
<dbReference type="InterPro" id="IPR007709">
    <property type="entry name" value="N-FG_amidohydro"/>
</dbReference>
<comment type="caution">
    <text evidence="1">The sequence shown here is derived from an EMBL/GenBank/DDBJ whole genome shotgun (WGS) entry which is preliminary data.</text>
</comment>
<name>A0ABS1JRL1_9BURK</name>
<proteinExistence type="predicted"/>
<evidence type="ECO:0000313" key="1">
    <source>
        <dbReference type="EMBL" id="MBL0426791.1"/>
    </source>
</evidence>
<dbReference type="RefSeq" id="WP_201691127.1">
    <property type="nucleotide sequence ID" value="NZ_JAEQND010000009.1"/>
</dbReference>
<dbReference type="GO" id="GO:0050129">
    <property type="term" value="F:N-formylglutamate deformylase activity"/>
    <property type="evidence" value="ECO:0007669"/>
    <property type="project" value="UniProtKB-EC"/>
</dbReference>
<dbReference type="SUPFAM" id="SSF53187">
    <property type="entry name" value="Zn-dependent exopeptidases"/>
    <property type="match status" value="1"/>
</dbReference>
<sequence length="265" mass="29781">MSFRLHQGSAPLLVSIPHMGTGIPEALRGGYVERALAMEDTDWHLDRLYAFARDLGASILQPLHSRYVIDLNRPPDDQPMYPGAANTELCPTRFFNGEPLYREGAAPAEAQRGERLQQYWQPYHDALQGTLDRLRRQHGFVLLWDAHSIRSEIPWLFEGRLPDLNIGTAGGQSAAPTVAAAVVRAAAGYPRYTHVLDGRFKGGYITRRYGRPAEHVHAVQLEMCQCTYMREEPPYDWIAQRASQVQPVVRAMVEAALAACRKLYG</sequence>
<organism evidence="1 2">
    <name type="scientific">Ramlibacter alkalitolerans</name>
    <dbReference type="NCBI Taxonomy" id="2039631"/>
    <lineage>
        <taxon>Bacteria</taxon>
        <taxon>Pseudomonadati</taxon>
        <taxon>Pseudomonadota</taxon>
        <taxon>Betaproteobacteria</taxon>
        <taxon>Burkholderiales</taxon>
        <taxon>Comamonadaceae</taxon>
        <taxon>Ramlibacter</taxon>
    </lineage>
</organism>
<dbReference type="Proteomes" id="UP000622707">
    <property type="component" value="Unassembled WGS sequence"/>
</dbReference>
<keyword evidence="1" id="KW-0378">Hydrolase</keyword>
<keyword evidence="2" id="KW-1185">Reference proteome</keyword>
<protein>
    <submittedName>
        <fullName evidence="1">N-formylglutamate deformylase</fullName>
        <ecNumber evidence="1">3.5.1.68</ecNumber>
    </submittedName>
</protein>
<dbReference type="EMBL" id="JAEQND010000009">
    <property type="protein sequence ID" value="MBL0426791.1"/>
    <property type="molecule type" value="Genomic_DNA"/>
</dbReference>
<reference evidence="1 2" key="1">
    <citation type="journal article" date="2017" name="Int. J. Syst. Evol. Microbiol.">
        <title>Ramlibacter alkalitolerans sp. nov., alkali-tolerant bacterium isolated from soil of ginseng.</title>
        <authorList>
            <person name="Lee D.H."/>
            <person name="Cha C.J."/>
        </authorList>
    </citation>
    <scope>NUCLEOTIDE SEQUENCE [LARGE SCALE GENOMIC DNA]</scope>
    <source>
        <strain evidence="1 2">KACC 19305</strain>
    </source>
</reference>
<gene>
    <name evidence="1" type="primary">hutG</name>
    <name evidence="1" type="ORF">JI746_16885</name>
</gene>
<dbReference type="InterPro" id="IPR010247">
    <property type="entry name" value="HutG_amidohyd"/>
</dbReference>
<accession>A0ABS1JRL1</accession>